<evidence type="ECO:0000313" key="2">
    <source>
        <dbReference type="Proteomes" id="UP000828941"/>
    </source>
</evidence>
<evidence type="ECO:0000313" key="1">
    <source>
        <dbReference type="EMBL" id="KAI4300051.1"/>
    </source>
</evidence>
<reference evidence="1 2" key="1">
    <citation type="journal article" date="2022" name="DNA Res.">
        <title>Chromosomal-level genome assembly of the orchid tree Bauhinia variegata (Leguminosae; Cercidoideae) supports the allotetraploid origin hypothesis of Bauhinia.</title>
        <authorList>
            <person name="Zhong Y."/>
            <person name="Chen Y."/>
            <person name="Zheng D."/>
            <person name="Pang J."/>
            <person name="Liu Y."/>
            <person name="Luo S."/>
            <person name="Meng S."/>
            <person name="Qian L."/>
            <person name="Wei D."/>
            <person name="Dai S."/>
            <person name="Zhou R."/>
        </authorList>
    </citation>
    <scope>NUCLEOTIDE SEQUENCE [LARGE SCALE GENOMIC DNA]</scope>
    <source>
        <strain evidence="1">BV-YZ2020</strain>
    </source>
</reference>
<gene>
    <name evidence="1" type="ORF">L6164_033469</name>
</gene>
<comment type="caution">
    <text evidence="1">The sequence shown here is derived from an EMBL/GenBank/DDBJ whole genome shotgun (WGS) entry which is preliminary data.</text>
</comment>
<sequence>MGKNQSSPPSSSSVFAQLKQRRFHLINETHSLKSKQKRHRSKRQQQLRGTETPIQSLLLKGHSATAKSLNERGS</sequence>
<protein>
    <submittedName>
        <fullName evidence="1">Uncharacterized protein</fullName>
    </submittedName>
</protein>
<dbReference type="Proteomes" id="UP000828941">
    <property type="component" value="Chromosome 13"/>
</dbReference>
<dbReference type="EMBL" id="CM039438">
    <property type="protein sequence ID" value="KAI4300051.1"/>
    <property type="molecule type" value="Genomic_DNA"/>
</dbReference>
<name>A0ACB9KS12_BAUVA</name>
<accession>A0ACB9KS12</accession>
<keyword evidence="2" id="KW-1185">Reference proteome</keyword>
<organism evidence="1 2">
    <name type="scientific">Bauhinia variegata</name>
    <name type="common">Purple orchid tree</name>
    <name type="synonym">Phanera variegata</name>
    <dbReference type="NCBI Taxonomy" id="167791"/>
    <lineage>
        <taxon>Eukaryota</taxon>
        <taxon>Viridiplantae</taxon>
        <taxon>Streptophyta</taxon>
        <taxon>Embryophyta</taxon>
        <taxon>Tracheophyta</taxon>
        <taxon>Spermatophyta</taxon>
        <taxon>Magnoliopsida</taxon>
        <taxon>eudicotyledons</taxon>
        <taxon>Gunneridae</taxon>
        <taxon>Pentapetalae</taxon>
        <taxon>rosids</taxon>
        <taxon>fabids</taxon>
        <taxon>Fabales</taxon>
        <taxon>Fabaceae</taxon>
        <taxon>Cercidoideae</taxon>
        <taxon>Cercideae</taxon>
        <taxon>Bauhiniinae</taxon>
        <taxon>Bauhinia</taxon>
    </lineage>
</organism>
<proteinExistence type="predicted"/>